<accession>A0A699SVL4</accession>
<feature type="compositionally biased region" description="Basic and acidic residues" evidence="1">
    <location>
        <begin position="74"/>
        <end position="92"/>
    </location>
</feature>
<feature type="region of interest" description="Disordered" evidence="1">
    <location>
        <begin position="67"/>
        <end position="101"/>
    </location>
</feature>
<protein>
    <submittedName>
        <fullName evidence="2">Uncharacterized protein</fullName>
    </submittedName>
</protein>
<reference evidence="2" key="1">
    <citation type="journal article" date="2019" name="Sci. Rep.">
        <title>Draft genome of Tanacetum cinerariifolium, the natural source of mosquito coil.</title>
        <authorList>
            <person name="Yamashiro T."/>
            <person name="Shiraishi A."/>
            <person name="Satake H."/>
            <person name="Nakayama K."/>
        </authorList>
    </citation>
    <scope>NUCLEOTIDE SEQUENCE</scope>
</reference>
<comment type="caution">
    <text evidence="2">The sequence shown here is derived from an EMBL/GenBank/DDBJ whole genome shotgun (WGS) entry which is preliminary data.</text>
</comment>
<dbReference type="EMBL" id="BKCJ011196005">
    <property type="protein sequence ID" value="GFD02145.1"/>
    <property type="molecule type" value="Genomic_DNA"/>
</dbReference>
<proteinExistence type="predicted"/>
<dbReference type="AlphaFoldDB" id="A0A699SVL4"/>
<gene>
    <name evidence="2" type="ORF">Tci_874114</name>
</gene>
<name>A0A699SVL4_TANCI</name>
<evidence type="ECO:0000256" key="1">
    <source>
        <dbReference type="SAM" id="MobiDB-lite"/>
    </source>
</evidence>
<organism evidence="2">
    <name type="scientific">Tanacetum cinerariifolium</name>
    <name type="common">Dalmatian daisy</name>
    <name type="synonym">Chrysanthemum cinerariifolium</name>
    <dbReference type="NCBI Taxonomy" id="118510"/>
    <lineage>
        <taxon>Eukaryota</taxon>
        <taxon>Viridiplantae</taxon>
        <taxon>Streptophyta</taxon>
        <taxon>Embryophyta</taxon>
        <taxon>Tracheophyta</taxon>
        <taxon>Spermatophyta</taxon>
        <taxon>Magnoliopsida</taxon>
        <taxon>eudicotyledons</taxon>
        <taxon>Gunneridae</taxon>
        <taxon>Pentapetalae</taxon>
        <taxon>asterids</taxon>
        <taxon>campanulids</taxon>
        <taxon>Asterales</taxon>
        <taxon>Asteraceae</taxon>
        <taxon>Asteroideae</taxon>
        <taxon>Anthemideae</taxon>
        <taxon>Anthemidinae</taxon>
        <taxon>Tanacetum</taxon>
    </lineage>
</organism>
<sequence>MEGNVPEWLFDIDSLAISMNYEPIVAEKQTNGIARTKDNIVAGQAEKKKEPEQEYILIPICTTDPLISQGPKDSTVDAGKKATEVDESRVSDNDGQDDLVTRSEFERLLQQERQTEHINSTNSFNTVSSHVSTAGPSFANTASPPLISAVRTPACTNAFEEHPFC</sequence>
<evidence type="ECO:0000313" key="2">
    <source>
        <dbReference type="EMBL" id="GFD02145.1"/>
    </source>
</evidence>